<dbReference type="Gene3D" id="1.25.10.10">
    <property type="entry name" value="Leucine-rich Repeat Variant"/>
    <property type="match status" value="1"/>
</dbReference>
<accession>A0AAF0J5G6</accession>
<evidence type="ECO:0000313" key="5">
    <source>
        <dbReference type="EMBL" id="WFD33374.1"/>
    </source>
</evidence>
<dbReference type="SUPFAM" id="SSF48371">
    <property type="entry name" value="ARM repeat"/>
    <property type="match status" value="1"/>
</dbReference>
<organism evidence="5 6">
    <name type="scientific">Malassezia cuniculi</name>
    <dbReference type="NCBI Taxonomy" id="948313"/>
    <lineage>
        <taxon>Eukaryota</taxon>
        <taxon>Fungi</taxon>
        <taxon>Dikarya</taxon>
        <taxon>Basidiomycota</taxon>
        <taxon>Ustilaginomycotina</taxon>
        <taxon>Malasseziomycetes</taxon>
        <taxon>Malasseziales</taxon>
        <taxon>Malasseziaceae</taxon>
        <taxon>Malassezia</taxon>
    </lineage>
</organism>
<evidence type="ECO:0000256" key="2">
    <source>
        <dbReference type="ARBA" id="ARBA00022737"/>
    </source>
</evidence>
<dbReference type="EMBL" id="CP119877">
    <property type="protein sequence ID" value="WFD33374.1"/>
    <property type="molecule type" value="Genomic_DNA"/>
</dbReference>
<comment type="similarity">
    <text evidence="1">Belongs to the FES1 family.</text>
</comment>
<evidence type="ECO:0000256" key="1">
    <source>
        <dbReference type="ARBA" id="ARBA00011045"/>
    </source>
</evidence>
<dbReference type="PANTHER" id="PTHR19316:SF18">
    <property type="entry name" value="HSP70-BINDING PROTEIN 1"/>
    <property type="match status" value="1"/>
</dbReference>
<feature type="domain" description="Nucleotide exchange factor Fes1" evidence="4">
    <location>
        <begin position="8"/>
        <end position="97"/>
    </location>
</feature>
<keyword evidence="2" id="KW-0677">Repeat</keyword>
<proteinExistence type="inferred from homology"/>
<dbReference type="InterPro" id="IPR016024">
    <property type="entry name" value="ARM-type_fold"/>
</dbReference>
<dbReference type="GO" id="GO:0005783">
    <property type="term" value="C:endoplasmic reticulum"/>
    <property type="evidence" value="ECO:0007669"/>
    <property type="project" value="TreeGrafter"/>
</dbReference>
<name>A0AAF0J5G6_9BASI</name>
<dbReference type="PANTHER" id="PTHR19316">
    <property type="entry name" value="PROTEIN FOLDING REGULATOR"/>
    <property type="match status" value="1"/>
</dbReference>
<keyword evidence="6" id="KW-1185">Reference proteome</keyword>
<reference evidence="5" key="1">
    <citation type="submission" date="2023-03" db="EMBL/GenBank/DDBJ databases">
        <title>Mating type loci evolution in Malassezia.</title>
        <authorList>
            <person name="Coelho M.A."/>
        </authorList>
    </citation>
    <scope>NUCLEOTIDE SEQUENCE</scope>
    <source>
        <strain evidence="5">CBS 11721</strain>
    </source>
</reference>
<protein>
    <submittedName>
        <fullName evidence="5">Hsp70 nucleotide exchange factor fes1</fullName>
    </submittedName>
</protein>
<dbReference type="Pfam" id="PF13513">
    <property type="entry name" value="HEAT_EZ"/>
    <property type="match status" value="1"/>
</dbReference>
<sequence>MAGNRNADELLRWGLANSNRGDGAPSIAQISEDIAAGRRPDLADPALYEAIMGKSEAQMMIEELTVAADTSRSIDDRAVALDNFEMLIEQIDNANNMESLGMWPVVISFCGSEHDPQIQSAGAWIIGTAIQNNDKAQVVALRHGVLRALLPLLGSSSAEVRSRGIYAISSLLRHFPRAVTEFSEANGWESLRKTVADPAPAVRRKTAFLLGQLITQDTSEPGRAPAEHSPSTAMVAADGKPDQDGSLIPSAPLEEGPATLKLGSEHPDVSAAILNNGIAATMLGTVLAPATLQAAVAQPGLAHADAEVAQASFNACPDAYNDLDYAEKAVTTLSALAAKVGTAYPLPRVLYAALVHDLQGQPSDSAAGATRAAELGLDKETLQPLAQFAN</sequence>
<dbReference type="Pfam" id="PF08609">
    <property type="entry name" value="Fes1"/>
    <property type="match status" value="1"/>
</dbReference>
<evidence type="ECO:0000313" key="6">
    <source>
        <dbReference type="Proteomes" id="UP001219933"/>
    </source>
</evidence>
<dbReference type="GO" id="GO:0000774">
    <property type="term" value="F:adenyl-nucleotide exchange factor activity"/>
    <property type="evidence" value="ECO:0007669"/>
    <property type="project" value="TreeGrafter"/>
</dbReference>
<dbReference type="AlphaFoldDB" id="A0AAF0J5G6"/>
<dbReference type="InterPro" id="IPR011989">
    <property type="entry name" value="ARM-like"/>
</dbReference>
<evidence type="ECO:0000256" key="3">
    <source>
        <dbReference type="SAM" id="MobiDB-lite"/>
    </source>
</evidence>
<dbReference type="InterPro" id="IPR013918">
    <property type="entry name" value="Nucleotide_exch_fac_Fes1"/>
</dbReference>
<feature type="region of interest" description="Disordered" evidence="3">
    <location>
        <begin position="218"/>
        <end position="262"/>
    </location>
</feature>
<dbReference type="InterPro" id="IPR050693">
    <property type="entry name" value="Hsp70_NEF-Inhibitors"/>
</dbReference>
<evidence type="ECO:0000259" key="4">
    <source>
        <dbReference type="Pfam" id="PF08609"/>
    </source>
</evidence>
<dbReference type="Proteomes" id="UP001219933">
    <property type="component" value="Chromosome 1"/>
</dbReference>
<gene>
    <name evidence="5" type="primary">FES1</name>
    <name evidence="5" type="ORF">MCUN1_000187</name>
</gene>